<dbReference type="Proteomes" id="UP000502617">
    <property type="component" value="Segment"/>
</dbReference>
<dbReference type="RefSeq" id="YP_010669074.1">
    <property type="nucleotide sequence ID" value="NC_070959.1"/>
</dbReference>
<proteinExistence type="predicted"/>
<organism evidence="1 2">
    <name type="scientific">Synechococcus phage S-N03</name>
    <dbReference type="NCBI Taxonomy" id="2718943"/>
    <lineage>
        <taxon>Viruses</taxon>
        <taxon>Duplodnaviria</taxon>
        <taxon>Heunggongvirae</taxon>
        <taxon>Uroviricota</taxon>
        <taxon>Caudoviricetes</taxon>
        <taxon>Pantevenvirales</taxon>
        <taxon>Kyanoviridae</taxon>
        <taxon>Huanghaivirus</taxon>
        <taxon>Huanghaivirus snothree</taxon>
    </lineage>
</organism>
<dbReference type="GeneID" id="77945228"/>
<accession>A0A6G8R5N4</accession>
<name>A0A6G8R5N4_9CAUD</name>
<keyword evidence="2" id="KW-1185">Reference proteome</keyword>
<evidence type="ECO:0000313" key="1">
    <source>
        <dbReference type="EMBL" id="QIN96694.1"/>
    </source>
</evidence>
<sequence>MTKFTMPPQFHTDWAKNWAKNYREFSETNELLAYTNVRGCVCEAQREFERHLSELMNYGSHQPLY</sequence>
<reference evidence="1 2" key="1">
    <citation type="submission" date="2020-03" db="EMBL/GenBank/DDBJ databases">
        <title>The Isolation and Genome Sequence of a Novel Cyanophage S-N03 from the Huanghai Sea, China.</title>
        <authorList>
            <person name="Jiang T."/>
        </authorList>
    </citation>
    <scope>NUCLEOTIDE SEQUENCE [LARGE SCALE GENOMIC DNA]</scope>
</reference>
<dbReference type="EMBL" id="MT162466">
    <property type="protein sequence ID" value="QIN96694.1"/>
    <property type="molecule type" value="Genomic_DNA"/>
</dbReference>
<dbReference type="KEGG" id="vg:77945228"/>
<evidence type="ECO:0000313" key="2">
    <source>
        <dbReference type="Proteomes" id="UP000502617"/>
    </source>
</evidence>
<protein>
    <submittedName>
        <fullName evidence="1">Uncharacterized protein</fullName>
    </submittedName>
</protein>